<evidence type="ECO:0000256" key="1">
    <source>
        <dbReference type="ARBA" id="ARBA00004202"/>
    </source>
</evidence>
<dbReference type="EMBL" id="LYOR01000007">
    <property type="protein sequence ID" value="OFV65736.1"/>
    <property type="molecule type" value="Genomic_DNA"/>
</dbReference>
<dbReference type="PATRIC" id="fig|1839936.3.peg.1336"/>
<evidence type="ECO:0000256" key="8">
    <source>
        <dbReference type="ARBA" id="ARBA00023310"/>
    </source>
</evidence>
<dbReference type="GO" id="GO:0005524">
    <property type="term" value="F:ATP binding"/>
    <property type="evidence" value="ECO:0007669"/>
    <property type="project" value="UniProtKB-UniRule"/>
</dbReference>
<keyword evidence="6 10" id="KW-0406">Ion transport</keyword>
<dbReference type="Gene3D" id="1.10.287.3240">
    <property type="match status" value="1"/>
</dbReference>
<keyword evidence="4 10" id="KW-1003">Cell membrane</keyword>
<sequence length="213" mass="24204">MADIIEGISPTRMELLKLSRRVTLAEKGHQLLKEKRDALVAEFLDVVGDVQRVRRDVEKRFEVAFRELVAAQAMIGVDAVRGVSLTTSREIPIDIGTRNIMGVKVPLIEAESVRRSAIERGYTFADTASSVDECAKHFEEALDLVIKLAEVEETVKNLAREVEKTKRRVNALEYIVIPRLVATRKYIRMRLEEMERENFSRLKKIKAALEAKG</sequence>
<dbReference type="Pfam" id="PF01813">
    <property type="entry name" value="ATP-synt_D"/>
    <property type="match status" value="1"/>
</dbReference>
<evidence type="ECO:0000256" key="11">
    <source>
        <dbReference type="SAM" id="Coils"/>
    </source>
</evidence>
<dbReference type="EMBL" id="DRIE01000056">
    <property type="protein sequence ID" value="HEC56918.1"/>
    <property type="molecule type" value="Genomic_DNA"/>
</dbReference>
<protein>
    <recommendedName>
        <fullName evidence="10">A-type ATP synthase subunit D</fullName>
    </recommendedName>
</protein>
<keyword evidence="5 10" id="KW-0375">Hydrogen ion transport</keyword>
<dbReference type="GO" id="GO:0046961">
    <property type="term" value="F:proton-transporting ATPase activity, rotational mechanism"/>
    <property type="evidence" value="ECO:0007669"/>
    <property type="project" value="InterPro"/>
</dbReference>
<dbReference type="Proteomes" id="UP000185779">
    <property type="component" value="Unassembled WGS sequence"/>
</dbReference>
<evidence type="ECO:0000256" key="3">
    <source>
        <dbReference type="ARBA" id="ARBA00022448"/>
    </source>
</evidence>
<comment type="subunit">
    <text evidence="10">Has multiple subunits with at least A(3), B(3), C, D, E, F, H, I and proteolipid K(x).</text>
</comment>
<dbReference type="HAMAP" id="MF_00271">
    <property type="entry name" value="ATP_synth_D_arch"/>
    <property type="match status" value="1"/>
</dbReference>
<keyword evidence="14" id="KW-1185">Reference proteome</keyword>
<keyword evidence="8 10" id="KW-0066">ATP synthesis</keyword>
<evidence type="ECO:0000256" key="7">
    <source>
        <dbReference type="ARBA" id="ARBA00023136"/>
    </source>
</evidence>
<evidence type="ECO:0000313" key="14">
    <source>
        <dbReference type="Proteomes" id="UP000185779"/>
    </source>
</evidence>
<evidence type="ECO:0000256" key="5">
    <source>
        <dbReference type="ARBA" id="ARBA00022781"/>
    </source>
</evidence>
<dbReference type="AlphaFoldDB" id="A0A1F2P4W3"/>
<dbReference type="NCBIfam" id="NF001545">
    <property type="entry name" value="PRK00373.1-4"/>
    <property type="match status" value="1"/>
</dbReference>
<reference evidence="13 14" key="1">
    <citation type="submission" date="2016-05" db="EMBL/GenBank/DDBJ databases">
        <title>Microbial consortia oxidize butane by reversing methanogenesis.</title>
        <authorList>
            <person name="Laso-Perez R."/>
            <person name="Richter M."/>
            <person name="Wegener G."/>
            <person name="Musat F."/>
        </authorList>
    </citation>
    <scope>NUCLEOTIDE SEQUENCE [LARGE SCALE GENOMIC DNA]</scope>
    <source>
        <strain evidence="13">BOX1</strain>
    </source>
</reference>
<dbReference type="FunFam" id="1.10.287.3240:FF:000007">
    <property type="entry name" value="V-type ATP synthase subunit D"/>
    <property type="match status" value="1"/>
</dbReference>
<keyword evidence="11" id="KW-0175">Coiled coil</keyword>
<dbReference type="GO" id="GO:0046933">
    <property type="term" value="F:proton-transporting ATP synthase activity, rotational mechanism"/>
    <property type="evidence" value="ECO:0007669"/>
    <property type="project" value="UniProtKB-UniRule"/>
</dbReference>
<comment type="caution">
    <text evidence="13">The sequence shown here is derived from an EMBL/GenBank/DDBJ whole genome shotgun (WGS) entry which is preliminary data.</text>
</comment>
<dbReference type="Proteomes" id="UP000885936">
    <property type="component" value="Unassembled WGS sequence"/>
</dbReference>
<evidence type="ECO:0000256" key="4">
    <source>
        <dbReference type="ARBA" id="ARBA00022475"/>
    </source>
</evidence>
<gene>
    <name evidence="10" type="primary">atpD</name>
    <name evidence="12" type="ORF">ENI32_03410</name>
    <name evidence="13" type="ORF">SBU_001319</name>
</gene>
<dbReference type="GO" id="GO:0005886">
    <property type="term" value="C:plasma membrane"/>
    <property type="evidence" value="ECO:0007669"/>
    <property type="project" value="UniProtKB-SubCell"/>
</dbReference>
<keyword evidence="3 10" id="KW-0813">Transport</keyword>
<evidence type="ECO:0000313" key="12">
    <source>
        <dbReference type="EMBL" id="HEC56918.1"/>
    </source>
</evidence>
<dbReference type="GO" id="GO:0042777">
    <property type="term" value="P:proton motive force-driven plasma membrane ATP synthesis"/>
    <property type="evidence" value="ECO:0007669"/>
    <property type="project" value="UniProtKB-UniRule"/>
</dbReference>
<accession>A0A1F2P4W3</accession>
<comment type="subcellular location">
    <subcellularLocation>
        <location evidence="1 10">Cell membrane</location>
        <topology evidence="1 10">Peripheral membrane protein</topology>
    </subcellularLocation>
</comment>
<evidence type="ECO:0000256" key="6">
    <source>
        <dbReference type="ARBA" id="ARBA00023065"/>
    </source>
</evidence>
<evidence type="ECO:0000256" key="9">
    <source>
        <dbReference type="ARBA" id="ARBA00059506"/>
    </source>
</evidence>
<evidence type="ECO:0000256" key="10">
    <source>
        <dbReference type="HAMAP-Rule" id="MF_00271"/>
    </source>
</evidence>
<comment type="function">
    <text evidence="9 10">Component of the A-type ATP synthase that produces ATP from ADP in the presence of a proton gradient across the membrane.</text>
</comment>
<keyword evidence="7 10" id="KW-0472">Membrane</keyword>
<dbReference type="STRING" id="1839936.SBU_001319"/>
<evidence type="ECO:0000313" key="13">
    <source>
        <dbReference type="EMBL" id="OFV65736.1"/>
    </source>
</evidence>
<evidence type="ECO:0000256" key="2">
    <source>
        <dbReference type="ARBA" id="ARBA00005850"/>
    </source>
</evidence>
<organism evidence="13 14">
    <name type="scientific">Candidatus Syntropharchaeum butanivorans</name>
    <dbReference type="NCBI Taxonomy" id="1839936"/>
    <lineage>
        <taxon>Archaea</taxon>
        <taxon>Methanobacteriati</taxon>
        <taxon>Methanobacteriota</taxon>
        <taxon>Stenosarchaea group</taxon>
        <taxon>Methanomicrobia</taxon>
        <taxon>Methanosarcinales</taxon>
        <taxon>ANME-2 cluster</taxon>
        <taxon>Candidatus Syntropharchaeum</taxon>
    </lineage>
</organism>
<name>A0A1F2P4W3_9EURY</name>
<dbReference type="InterPro" id="IPR002699">
    <property type="entry name" value="V_ATPase_D"/>
</dbReference>
<dbReference type="PANTHER" id="PTHR11671">
    <property type="entry name" value="V-TYPE ATP SYNTHASE SUBUNIT D"/>
    <property type="match status" value="1"/>
</dbReference>
<feature type="coiled-coil region" evidence="11">
    <location>
        <begin position="141"/>
        <end position="175"/>
    </location>
</feature>
<dbReference type="NCBIfam" id="TIGR00309">
    <property type="entry name" value="V_ATPase_subD"/>
    <property type="match status" value="1"/>
</dbReference>
<comment type="similarity">
    <text evidence="2 10">Belongs to the V-ATPase D subunit family.</text>
</comment>
<reference evidence="12" key="2">
    <citation type="journal article" date="2020" name="mSystems">
        <title>Genome- and Community-Level Interaction Insights into Carbon Utilization and Element Cycling Functions of Hydrothermarchaeota in Hydrothermal Sediment.</title>
        <authorList>
            <person name="Zhou Z."/>
            <person name="Liu Y."/>
            <person name="Xu W."/>
            <person name="Pan J."/>
            <person name="Luo Z.H."/>
            <person name="Li M."/>
        </authorList>
    </citation>
    <scope>NUCLEOTIDE SEQUENCE [LARGE SCALE GENOMIC DNA]</scope>
    <source>
        <strain evidence="12">HyVt-386</strain>
    </source>
</reference>
<proteinExistence type="inferred from homology"/>